<name>A0A1F5ZJU6_9BACT</name>
<reference evidence="2 3" key="1">
    <citation type="journal article" date="2016" name="Nat. Commun.">
        <title>Thousands of microbial genomes shed light on interconnected biogeochemical processes in an aquifer system.</title>
        <authorList>
            <person name="Anantharaman K."/>
            <person name="Brown C.T."/>
            <person name="Hug L.A."/>
            <person name="Sharon I."/>
            <person name="Castelle C.J."/>
            <person name="Probst A.J."/>
            <person name="Thomas B.C."/>
            <person name="Singh A."/>
            <person name="Wilkins M.J."/>
            <person name="Karaoz U."/>
            <person name="Brodie E.L."/>
            <person name="Williams K.H."/>
            <person name="Hubbard S.S."/>
            <person name="Banfield J.F."/>
        </authorList>
    </citation>
    <scope>NUCLEOTIDE SEQUENCE [LARGE SCALE GENOMIC DNA]</scope>
</reference>
<dbReference type="AlphaFoldDB" id="A0A1F5ZJU6"/>
<sequence length="68" mass="7775">MNNGNIGCLPIERLGERFPRLAGDERATETSFFLSPKGYGRRVKRRQSHQQQSPNGLTKTNVFWKPEA</sequence>
<organism evidence="2 3">
    <name type="scientific">Candidatus Gottesmanbacteria bacterium RIFCSPHIGHO2_02_FULL_39_11</name>
    <dbReference type="NCBI Taxonomy" id="1798382"/>
    <lineage>
        <taxon>Bacteria</taxon>
        <taxon>Candidatus Gottesmaniibacteriota</taxon>
    </lineage>
</organism>
<dbReference type="Proteomes" id="UP000176923">
    <property type="component" value="Unassembled WGS sequence"/>
</dbReference>
<feature type="compositionally biased region" description="Basic residues" evidence="1">
    <location>
        <begin position="39"/>
        <end position="48"/>
    </location>
</feature>
<evidence type="ECO:0000313" key="2">
    <source>
        <dbReference type="EMBL" id="OGG12661.1"/>
    </source>
</evidence>
<feature type="compositionally biased region" description="Polar residues" evidence="1">
    <location>
        <begin position="49"/>
        <end position="61"/>
    </location>
</feature>
<dbReference type="EMBL" id="MFJL01000043">
    <property type="protein sequence ID" value="OGG12661.1"/>
    <property type="molecule type" value="Genomic_DNA"/>
</dbReference>
<gene>
    <name evidence="2" type="ORF">A3D77_04050</name>
</gene>
<accession>A0A1F5ZJU6</accession>
<evidence type="ECO:0000256" key="1">
    <source>
        <dbReference type="SAM" id="MobiDB-lite"/>
    </source>
</evidence>
<evidence type="ECO:0000313" key="3">
    <source>
        <dbReference type="Proteomes" id="UP000176923"/>
    </source>
</evidence>
<proteinExistence type="predicted"/>
<comment type="caution">
    <text evidence="2">The sequence shown here is derived from an EMBL/GenBank/DDBJ whole genome shotgun (WGS) entry which is preliminary data.</text>
</comment>
<feature type="region of interest" description="Disordered" evidence="1">
    <location>
        <begin position="39"/>
        <end position="68"/>
    </location>
</feature>
<protein>
    <submittedName>
        <fullName evidence="2">Uncharacterized protein</fullName>
    </submittedName>
</protein>